<evidence type="ECO:0000256" key="3">
    <source>
        <dbReference type="ARBA" id="ARBA00022490"/>
    </source>
</evidence>
<evidence type="ECO:0000256" key="1">
    <source>
        <dbReference type="ARBA" id="ARBA00004496"/>
    </source>
</evidence>
<keyword evidence="3" id="KW-0963">Cytoplasm</keyword>
<evidence type="ECO:0000256" key="4">
    <source>
        <dbReference type="ARBA" id="ARBA00022927"/>
    </source>
</evidence>
<keyword evidence="4" id="KW-0653">Protein transport</keyword>
<dbReference type="GO" id="GO:0005829">
    <property type="term" value="C:cytosol"/>
    <property type="evidence" value="ECO:0007669"/>
    <property type="project" value="TreeGrafter"/>
</dbReference>
<comment type="caution">
    <text evidence="7">The sequence shown here is derived from an EMBL/GenBank/DDBJ whole genome shotgun (WGS) entry which is preliminary data.</text>
</comment>
<dbReference type="PANTHER" id="PTHR34982:SF1">
    <property type="entry name" value="FLAGELLAR ASSEMBLY PROTEIN FLIH"/>
    <property type="match status" value="1"/>
</dbReference>
<dbReference type="InterPro" id="IPR051472">
    <property type="entry name" value="T3SS_Stator/FliH"/>
</dbReference>
<evidence type="ECO:0000256" key="2">
    <source>
        <dbReference type="ARBA" id="ARBA00022448"/>
    </source>
</evidence>
<name>A0A1C2E136_9HYPH</name>
<protein>
    <recommendedName>
        <fullName evidence="6">Type 3 secretion system stator protein</fullName>
    </recommendedName>
</protein>
<dbReference type="EMBL" id="MDEO01000029">
    <property type="protein sequence ID" value="OCX20643.1"/>
    <property type="molecule type" value="Genomic_DNA"/>
</dbReference>
<dbReference type="InterPro" id="IPR010586">
    <property type="entry name" value="T3SS_stator_protein"/>
</dbReference>
<dbReference type="OrthoDB" id="6859370at2"/>
<proteinExistence type="inferred from homology"/>
<evidence type="ECO:0000256" key="6">
    <source>
        <dbReference type="ARBA" id="ARBA00040494"/>
    </source>
</evidence>
<comment type="subcellular location">
    <subcellularLocation>
        <location evidence="1">Cytoplasm</location>
    </subcellularLocation>
</comment>
<reference evidence="7 8" key="1">
    <citation type="submission" date="2016-08" db="EMBL/GenBank/DDBJ databases">
        <title>Whole genome sequence of Mesorhizobium sp. strain UASWS1009 isolated from industrial sewage.</title>
        <authorList>
            <person name="Crovadore J."/>
            <person name="Calmin G."/>
            <person name="Chablais R."/>
            <person name="Cochard B."/>
            <person name="Lefort F."/>
        </authorList>
    </citation>
    <scope>NUCLEOTIDE SEQUENCE [LARGE SCALE GENOMIC DNA]</scope>
    <source>
        <strain evidence="7 8">UASWS1009</strain>
    </source>
</reference>
<dbReference type="Pfam" id="PF06635">
    <property type="entry name" value="T3SS_SCTL"/>
    <property type="match status" value="1"/>
</dbReference>
<comment type="similarity">
    <text evidence="5">Belongs to the SctL stator family.</text>
</comment>
<keyword evidence="8" id="KW-1185">Reference proteome</keyword>
<dbReference type="PANTHER" id="PTHR34982">
    <property type="entry name" value="YOP PROTEINS TRANSLOCATION PROTEIN L"/>
    <property type="match status" value="1"/>
</dbReference>
<gene>
    <name evidence="7" type="ORF">QV13_08130</name>
</gene>
<accession>A0A1C2E136</accession>
<evidence type="ECO:0000313" key="8">
    <source>
        <dbReference type="Proteomes" id="UP000094412"/>
    </source>
</evidence>
<organism evidence="7 8">
    <name type="scientific">Mesorhizobium hungaricum</name>
    <dbReference type="NCBI Taxonomy" id="1566387"/>
    <lineage>
        <taxon>Bacteria</taxon>
        <taxon>Pseudomonadati</taxon>
        <taxon>Pseudomonadota</taxon>
        <taxon>Alphaproteobacteria</taxon>
        <taxon>Hyphomicrobiales</taxon>
        <taxon>Phyllobacteriaceae</taxon>
        <taxon>Mesorhizobium</taxon>
    </lineage>
</organism>
<dbReference type="RefSeq" id="WP_065997502.1">
    <property type="nucleotide sequence ID" value="NZ_MDEO01000029.1"/>
</dbReference>
<evidence type="ECO:0000313" key="7">
    <source>
        <dbReference type="EMBL" id="OCX20643.1"/>
    </source>
</evidence>
<evidence type="ECO:0000256" key="5">
    <source>
        <dbReference type="ARBA" id="ARBA00024335"/>
    </source>
</evidence>
<dbReference type="STRING" id="1566387.QV13_08130"/>
<dbReference type="GO" id="GO:0030254">
    <property type="term" value="P:protein secretion by the type III secretion system"/>
    <property type="evidence" value="ECO:0007669"/>
    <property type="project" value="InterPro"/>
</dbReference>
<dbReference type="NCBIfam" id="TIGR02499">
    <property type="entry name" value="HrpE_YscL_not"/>
    <property type="match status" value="1"/>
</dbReference>
<dbReference type="Proteomes" id="UP000094412">
    <property type="component" value="Unassembled WGS sequence"/>
</dbReference>
<keyword evidence="2" id="KW-0813">Transport</keyword>
<dbReference type="AlphaFoldDB" id="A0A1C2E136"/>
<dbReference type="InterPro" id="IPR012842">
    <property type="entry name" value="T3SS_SctL/SctL2"/>
</dbReference>
<sequence length="205" mass="22042">MSSADATWTTLPRPRARILRAEEVRAWQDGHAFVETAKAEARKLSDAAKRAYAAEYAQGYKDGKAQGEVDATRLVAGTSAKVDRYLAGLEAEVAGLALDVVRRVLGEFDVGTLVARAAMQAISEVRRAKYLKFRVHPQNLARLRDELNAVLRDSDLAMSVEIDADDTLALGACILSTDIAVIDAGIEAQLEAISAAIASKSREAS</sequence>